<evidence type="ECO:0000313" key="10">
    <source>
        <dbReference type="EMBL" id="GGB61375.1"/>
    </source>
</evidence>
<dbReference type="PANTHER" id="PTHR11727:SF7">
    <property type="entry name" value="DIMETHYLADENOSINE TRANSFERASE-RELATED"/>
    <property type="match status" value="1"/>
</dbReference>
<dbReference type="InterPro" id="IPR029063">
    <property type="entry name" value="SAM-dependent_MTases_sf"/>
</dbReference>
<feature type="binding site" evidence="7 8">
    <location>
        <position position="69"/>
    </location>
    <ligand>
        <name>S-adenosyl-L-methionine</name>
        <dbReference type="ChEBI" id="CHEBI:59789"/>
    </ligand>
</feature>
<keyword evidence="5 7" id="KW-0949">S-adenosyl-L-methionine</keyword>
<dbReference type="Proteomes" id="UP000628854">
    <property type="component" value="Unassembled WGS sequence"/>
</dbReference>
<dbReference type="PROSITE" id="PS01131">
    <property type="entry name" value="RRNA_A_DIMETH"/>
    <property type="match status" value="1"/>
</dbReference>
<dbReference type="InterPro" id="IPR001737">
    <property type="entry name" value="KsgA/Erm"/>
</dbReference>
<keyword evidence="1 7" id="KW-0963">Cytoplasm</keyword>
<evidence type="ECO:0000256" key="6">
    <source>
        <dbReference type="ARBA" id="ARBA00022884"/>
    </source>
</evidence>
<comment type="function">
    <text evidence="7">Specifically dimethylates two adjacent adenosines (A1518 and A1519) in the loop of a conserved hairpin near the 3'-end of 16S rRNA in the 30S particle. May play a critical role in biogenesis of 30S subunits.</text>
</comment>
<evidence type="ECO:0000256" key="1">
    <source>
        <dbReference type="ARBA" id="ARBA00022490"/>
    </source>
</evidence>
<keyword evidence="6 7" id="KW-0694">RNA-binding</keyword>
<evidence type="ECO:0000256" key="8">
    <source>
        <dbReference type="PROSITE-ProRule" id="PRU01026"/>
    </source>
</evidence>
<feature type="domain" description="Ribosomal RNA adenine methylase transferase N-terminal" evidence="9">
    <location>
        <begin position="27"/>
        <end position="204"/>
    </location>
</feature>
<dbReference type="InterPro" id="IPR020598">
    <property type="entry name" value="rRNA_Ade_methylase_Trfase_N"/>
</dbReference>
<comment type="subcellular location">
    <subcellularLocation>
        <location evidence="7">Cytoplasm</location>
    </subcellularLocation>
</comment>
<dbReference type="RefSeq" id="WP_084393537.1">
    <property type="nucleotide sequence ID" value="NZ_BMKF01000001.1"/>
</dbReference>
<dbReference type="Pfam" id="PF00398">
    <property type="entry name" value="RrnaAD"/>
    <property type="match status" value="1"/>
</dbReference>
<dbReference type="GO" id="GO:0032259">
    <property type="term" value="P:methylation"/>
    <property type="evidence" value="ECO:0007669"/>
    <property type="project" value="UniProtKB-KW"/>
</dbReference>
<keyword evidence="11" id="KW-1185">Reference proteome</keyword>
<dbReference type="Gene3D" id="1.10.8.100">
    <property type="entry name" value="Ribosomal RNA adenine dimethylase-like, domain 2"/>
    <property type="match status" value="1"/>
</dbReference>
<organism evidence="10 11">
    <name type="scientific">Henriciella pelagia</name>
    <dbReference type="NCBI Taxonomy" id="1977912"/>
    <lineage>
        <taxon>Bacteria</taxon>
        <taxon>Pseudomonadati</taxon>
        <taxon>Pseudomonadota</taxon>
        <taxon>Alphaproteobacteria</taxon>
        <taxon>Hyphomonadales</taxon>
        <taxon>Hyphomonadaceae</taxon>
        <taxon>Henriciella</taxon>
    </lineage>
</organism>
<protein>
    <recommendedName>
        <fullName evidence="7">Ribosomal RNA small subunit methyltransferase A</fullName>
        <ecNumber evidence="7">2.1.1.182</ecNumber>
    </recommendedName>
    <alternativeName>
        <fullName evidence="7">16S rRNA (adenine(1518)-N(6)/adenine(1519)-N(6))-dimethyltransferase</fullName>
    </alternativeName>
    <alternativeName>
        <fullName evidence="7">16S rRNA dimethyladenosine transferase</fullName>
    </alternativeName>
    <alternativeName>
        <fullName evidence="7">16S rRNA dimethylase</fullName>
    </alternativeName>
    <alternativeName>
        <fullName evidence="7">S-adenosylmethionine-6-N', N'-adenosyl(rRNA) dimethyltransferase</fullName>
    </alternativeName>
</protein>
<dbReference type="InterPro" id="IPR011530">
    <property type="entry name" value="rRNA_adenine_dimethylase"/>
</dbReference>
<dbReference type="EMBL" id="BMKF01000001">
    <property type="protein sequence ID" value="GGB61375.1"/>
    <property type="molecule type" value="Genomic_DNA"/>
</dbReference>
<dbReference type="SUPFAM" id="SSF53335">
    <property type="entry name" value="S-adenosyl-L-methionine-dependent methyltransferases"/>
    <property type="match status" value="1"/>
</dbReference>
<feature type="binding site" evidence="7 8">
    <location>
        <position position="22"/>
    </location>
    <ligand>
        <name>S-adenosyl-L-methionine</name>
        <dbReference type="ChEBI" id="CHEBI:59789"/>
    </ligand>
</feature>
<proteinExistence type="inferred from homology"/>
<dbReference type="Gene3D" id="3.40.50.150">
    <property type="entry name" value="Vaccinia Virus protein VP39"/>
    <property type="match status" value="1"/>
</dbReference>
<dbReference type="HAMAP" id="MF_00607">
    <property type="entry name" value="16SrRNA_methyltr_A"/>
    <property type="match status" value="1"/>
</dbReference>
<keyword evidence="2 7" id="KW-0698">rRNA processing</keyword>
<dbReference type="CDD" id="cd02440">
    <property type="entry name" value="AdoMet_MTases"/>
    <property type="match status" value="1"/>
</dbReference>
<evidence type="ECO:0000313" key="11">
    <source>
        <dbReference type="Proteomes" id="UP000628854"/>
    </source>
</evidence>
<evidence type="ECO:0000256" key="5">
    <source>
        <dbReference type="ARBA" id="ARBA00022691"/>
    </source>
</evidence>
<comment type="catalytic activity">
    <reaction evidence="7">
        <text>adenosine(1518)/adenosine(1519) in 16S rRNA + 4 S-adenosyl-L-methionine = N(6)-dimethyladenosine(1518)/N(6)-dimethyladenosine(1519) in 16S rRNA + 4 S-adenosyl-L-homocysteine + 4 H(+)</text>
        <dbReference type="Rhea" id="RHEA:19609"/>
        <dbReference type="Rhea" id="RHEA-COMP:10232"/>
        <dbReference type="Rhea" id="RHEA-COMP:10233"/>
        <dbReference type="ChEBI" id="CHEBI:15378"/>
        <dbReference type="ChEBI" id="CHEBI:57856"/>
        <dbReference type="ChEBI" id="CHEBI:59789"/>
        <dbReference type="ChEBI" id="CHEBI:74411"/>
        <dbReference type="ChEBI" id="CHEBI:74493"/>
        <dbReference type="EC" id="2.1.1.182"/>
    </reaction>
</comment>
<feature type="binding site" evidence="7 8">
    <location>
        <position position="95"/>
    </location>
    <ligand>
        <name>S-adenosyl-L-methionine</name>
        <dbReference type="ChEBI" id="CHEBI:59789"/>
    </ligand>
</feature>
<reference evidence="11" key="1">
    <citation type="journal article" date="2019" name="Int. J. Syst. Evol. Microbiol.">
        <title>The Global Catalogue of Microorganisms (GCM) 10K type strain sequencing project: providing services to taxonomists for standard genome sequencing and annotation.</title>
        <authorList>
            <consortium name="The Broad Institute Genomics Platform"/>
            <consortium name="The Broad Institute Genome Sequencing Center for Infectious Disease"/>
            <person name="Wu L."/>
            <person name="Ma J."/>
        </authorList>
    </citation>
    <scope>NUCLEOTIDE SEQUENCE [LARGE SCALE GENOMIC DNA]</scope>
    <source>
        <strain evidence="11">CGMCC 1.15928</strain>
    </source>
</reference>
<evidence type="ECO:0000256" key="2">
    <source>
        <dbReference type="ARBA" id="ARBA00022552"/>
    </source>
</evidence>
<feature type="binding site" evidence="7 8">
    <location>
        <position position="47"/>
    </location>
    <ligand>
        <name>S-adenosyl-L-methionine</name>
        <dbReference type="ChEBI" id="CHEBI:59789"/>
    </ligand>
</feature>
<dbReference type="PROSITE" id="PS51689">
    <property type="entry name" value="SAM_RNA_A_N6_MT"/>
    <property type="match status" value="1"/>
</dbReference>
<dbReference type="EC" id="2.1.1.182" evidence="7"/>
<dbReference type="InterPro" id="IPR020596">
    <property type="entry name" value="rRNA_Ade_Mease_Trfase_CS"/>
</dbReference>
<evidence type="ECO:0000256" key="7">
    <source>
        <dbReference type="HAMAP-Rule" id="MF_00607"/>
    </source>
</evidence>
<sequence>MSDQDPGLTEGRARKALGQHFLFDPDILRRTALAAGPVEGRTVIEVGPGPGGLTRALLKEGVGKLIAVEADERFASALTDWPEAATGQLSVHQGDARKVHWEKLIGEAGGETPAMIIANLPYNVGTPLLVDWLKTGPWRGEMALMFQKEVAERIVAGPGTSHYGRLAVLAHAVCNAHIAFTLPPGAFRPPPKVDSAVAVLTPLPAEKRFEDVETLEKVSTAAFGQRRKMLRASLKSLAKSRGVDATEWLESCDIDPTARAETLTQEEFRALARRLTTLYASPISSRT</sequence>
<dbReference type="NCBIfam" id="TIGR00755">
    <property type="entry name" value="ksgA"/>
    <property type="match status" value="1"/>
</dbReference>
<feature type="binding site" evidence="7 8">
    <location>
        <position position="119"/>
    </location>
    <ligand>
        <name>S-adenosyl-L-methionine</name>
        <dbReference type="ChEBI" id="CHEBI:59789"/>
    </ligand>
</feature>
<gene>
    <name evidence="7 10" type="primary">rsmA</name>
    <name evidence="7" type="synonym">ksgA</name>
    <name evidence="10" type="ORF">GCM10011503_07440</name>
</gene>
<keyword evidence="3 7" id="KW-0489">Methyltransferase</keyword>
<dbReference type="InterPro" id="IPR023165">
    <property type="entry name" value="rRNA_Ade_diMease-like_C"/>
</dbReference>
<evidence type="ECO:0000259" key="9">
    <source>
        <dbReference type="SMART" id="SM00650"/>
    </source>
</evidence>
<comment type="caution">
    <text evidence="10">The sequence shown here is derived from an EMBL/GenBank/DDBJ whole genome shotgun (WGS) entry which is preliminary data.</text>
</comment>
<dbReference type="SMART" id="SM00650">
    <property type="entry name" value="rADc"/>
    <property type="match status" value="1"/>
</dbReference>
<dbReference type="PANTHER" id="PTHR11727">
    <property type="entry name" value="DIMETHYLADENOSINE TRANSFERASE"/>
    <property type="match status" value="1"/>
</dbReference>
<evidence type="ECO:0000256" key="4">
    <source>
        <dbReference type="ARBA" id="ARBA00022679"/>
    </source>
</evidence>
<keyword evidence="4 7" id="KW-0808">Transferase</keyword>
<comment type="similarity">
    <text evidence="7">Belongs to the class I-like SAM-binding methyltransferase superfamily. rRNA adenine N(6)-methyltransferase family. RsmA subfamily.</text>
</comment>
<evidence type="ECO:0000256" key="3">
    <source>
        <dbReference type="ARBA" id="ARBA00022603"/>
    </source>
</evidence>
<dbReference type="GO" id="GO:0008168">
    <property type="term" value="F:methyltransferase activity"/>
    <property type="evidence" value="ECO:0007669"/>
    <property type="project" value="UniProtKB-KW"/>
</dbReference>
<accession>A0ABQ1J8R0</accession>
<feature type="binding site" evidence="7 8">
    <location>
        <position position="20"/>
    </location>
    <ligand>
        <name>S-adenosyl-L-methionine</name>
        <dbReference type="ChEBI" id="CHEBI:59789"/>
    </ligand>
</feature>
<name>A0ABQ1J8R0_9PROT</name>